<organism evidence="1 2">
    <name type="scientific">Clohesyomyces aquaticus</name>
    <dbReference type="NCBI Taxonomy" id="1231657"/>
    <lineage>
        <taxon>Eukaryota</taxon>
        <taxon>Fungi</taxon>
        <taxon>Dikarya</taxon>
        <taxon>Ascomycota</taxon>
        <taxon>Pezizomycotina</taxon>
        <taxon>Dothideomycetes</taxon>
        <taxon>Pleosporomycetidae</taxon>
        <taxon>Pleosporales</taxon>
        <taxon>Lindgomycetaceae</taxon>
        <taxon>Clohesyomyces</taxon>
    </lineage>
</organism>
<dbReference type="AlphaFoldDB" id="A0A1Y1Y896"/>
<accession>A0A1Y1Y896</accession>
<proteinExistence type="predicted"/>
<gene>
    <name evidence="1" type="ORF">BCR34DRAFT_435239</name>
</gene>
<comment type="caution">
    <text evidence="1">The sequence shown here is derived from an EMBL/GenBank/DDBJ whole genome shotgun (WGS) entry which is preliminary data.</text>
</comment>
<name>A0A1Y1Y896_9PLEO</name>
<evidence type="ECO:0000313" key="1">
    <source>
        <dbReference type="EMBL" id="ORX94105.1"/>
    </source>
</evidence>
<protein>
    <submittedName>
        <fullName evidence="1">Uncharacterized protein</fullName>
    </submittedName>
</protein>
<feature type="non-terminal residue" evidence="1">
    <location>
        <position position="1"/>
    </location>
</feature>
<dbReference type="OrthoDB" id="1546079at2759"/>
<dbReference type="Proteomes" id="UP000193144">
    <property type="component" value="Unassembled WGS sequence"/>
</dbReference>
<keyword evidence="2" id="KW-1185">Reference proteome</keyword>
<evidence type="ECO:0000313" key="2">
    <source>
        <dbReference type="Proteomes" id="UP000193144"/>
    </source>
</evidence>
<feature type="non-terminal residue" evidence="1">
    <location>
        <position position="58"/>
    </location>
</feature>
<sequence length="58" mass="6148">ASISQLNTACATMFLSNVAASFGIILDWVSMSDGTLVIFEGVTLFGYEEWPVALSSVS</sequence>
<dbReference type="EMBL" id="MCFA01000318">
    <property type="protein sequence ID" value="ORX94105.1"/>
    <property type="molecule type" value="Genomic_DNA"/>
</dbReference>
<reference evidence="1 2" key="1">
    <citation type="submission" date="2016-07" db="EMBL/GenBank/DDBJ databases">
        <title>Pervasive Adenine N6-methylation of Active Genes in Fungi.</title>
        <authorList>
            <consortium name="DOE Joint Genome Institute"/>
            <person name="Mondo S.J."/>
            <person name="Dannebaum R.O."/>
            <person name="Kuo R.C."/>
            <person name="Labutti K."/>
            <person name="Haridas S."/>
            <person name="Kuo A."/>
            <person name="Salamov A."/>
            <person name="Ahrendt S.R."/>
            <person name="Lipzen A."/>
            <person name="Sullivan W."/>
            <person name="Andreopoulos W.B."/>
            <person name="Clum A."/>
            <person name="Lindquist E."/>
            <person name="Daum C."/>
            <person name="Ramamoorthy G.K."/>
            <person name="Gryganskyi A."/>
            <person name="Culley D."/>
            <person name="Magnuson J.K."/>
            <person name="James T.Y."/>
            <person name="O'Malley M.A."/>
            <person name="Stajich J.E."/>
            <person name="Spatafora J.W."/>
            <person name="Visel A."/>
            <person name="Grigoriev I.V."/>
        </authorList>
    </citation>
    <scope>NUCLEOTIDE SEQUENCE [LARGE SCALE GENOMIC DNA]</scope>
    <source>
        <strain evidence="1 2">CBS 115471</strain>
    </source>
</reference>